<dbReference type="PANTHER" id="PTHR43506:SF1">
    <property type="entry name" value="BPL_LPL CATALYTIC DOMAIN-CONTAINING PROTEIN"/>
    <property type="match status" value="1"/>
</dbReference>
<dbReference type="InterPro" id="IPR053264">
    <property type="entry name" value="Lipoate-ligase_2_inactive"/>
</dbReference>
<gene>
    <name evidence="1" type="ORF">TSPGSL018_2048</name>
</gene>
<proteinExistence type="predicted"/>
<name>A0A061RLH3_9CHLO</name>
<keyword evidence="1" id="KW-0436">Ligase</keyword>
<reference evidence="1" key="1">
    <citation type="submission" date="2014-05" db="EMBL/GenBank/DDBJ databases">
        <title>The transcriptome of the halophilic microalga Tetraselmis sp. GSL018 isolated from the Great Salt Lake, Utah.</title>
        <authorList>
            <person name="Jinkerson R.E."/>
            <person name="D'Adamo S."/>
            <person name="Posewitz M.C."/>
        </authorList>
    </citation>
    <scope>NUCLEOTIDE SEQUENCE</scope>
    <source>
        <strain evidence="1">GSL018</strain>
    </source>
</reference>
<dbReference type="InterPro" id="IPR045864">
    <property type="entry name" value="aa-tRNA-synth_II/BPL/LPL"/>
</dbReference>
<dbReference type="SUPFAM" id="SSF55681">
    <property type="entry name" value="Class II aaRS and biotin synthetases"/>
    <property type="match status" value="1"/>
</dbReference>
<accession>A0A061RLH3</accession>
<organism evidence="1">
    <name type="scientific">Tetraselmis sp. GSL018</name>
    <dbReference type="NCBI Taxonomy" id="582737"/>
    <lineage>
        <taxon>Eukaryota</taxon>
        <taxon>Viridiplantae</taxon>
        <taxon>Chlorophyta</taxon>
        <taxon>core chlorophytes</taxon>
        <taxon>Chlorodendrophyceae</taxon>
        <taxon>Chlorodendrales</taxon>
        <taxon>Chlorodendraceae</taxon>
        <taxon>Tetraselmis</taxon>
    </lineage>
</organism>
<dbReference type="AlphaFoldDB" id="A0A061RLH3"/>
<dbReference type="Gene3D" id="3.30.930.10">
    <property type="entry name" value="Bira Bifunctional Protein, Domain 2"/>
    <property type="match status" value="1"/>
</dbReference>
<dbReference type="PANTHER" id="PTHR43506">
    <property type="entry name" value="BIOTIN/LIPOATE A/B PROTEIN LIGASE FAMILY"/>
    <property type="match status" value="1"/>
</dbReference>
<dbReference type="GO" id="GO:0016874">
    <property type="term" value="F:ligase activity"/>
    <property type="evidence" value="ECO:0007669"/>
    <property type="project" value="UniProtKB-KW"/>
</dbReference>
<sequence length="89" mass="9929">MPMGLPNPPTLNLLHLRRFPLVKQLKLEEALLRADHRNWCILNDGLDDPTIVLGISGKPEELVHIDAARNAGVPMIKRSSPTRTQSCAR</sequence>
<dbReference type="EMBL" id="GBEZ01014709">
    <property type="protein sequence ID" value="JAC71386.1"/>
    <property type="molecule type" value="Transcribed_RNA"/>
</dbReference>
<protein>
    <submittedName>
        <fullName evidence="1">Lipoate protein ligase-like protein</fullName>
    </submittedName>
</protein>
<evidence type="ECO:0000313" key="1">
    <source>
        <dbReference type="EMBL" id="JAC71386.1"/>
    </source>
</evidence>